<dbReference type="Proteomes" id="UP000244496">
    <property type="component" value="Chromosome"/>
</dbReference>
<dbReference type="EMBL" id="CP028918">
    <property type="protein sequence ID" value="AWB49304.1"/>
    <property type="molecule type" value="Genomic_DNA"/>
</dbReference>
<keyword evidence="2" id="KW-1185">Reference proteome</keyword>
<proteinExistence type="predicted"/>
<protein>
    <submittedName>
        <fullName evidence="1">Uncharacterized protein</fullName>
    </submittedName>
</protein>
<dbReference type="KEGG" id="geh:HYN69_13035"/>
<dbReference type="AlphaFoldDB" id="A0A2S0UNB4"/>
<evidence type="ECO:0000313" key="1">
    <source>
        <dbReference type="EMBL" id="AWB49304.1"/>
    </source>
</evidence>
<organism evidence="1 2">
    <name type="scientific">Paragemmobacter aquarius</name>
    <dbReference type="NCBI Taxonomy" id="2169400"/>
    <lineage>
        <taxon>Bacteria</taxon>
        <taxon>Pseudomonadati</taxon>
        <taxon>Pseudomonadota</taxon>
        <taxon>Alphaproteobacteria</taxon>
        <taxon>Rhodobacterales</taxon>
        <taxon>Paracoccaceae</taxon>
        <taxon>Paragemmobacter</taxon>
    </lineage>
</organism>
<sequence>MGAFDWRTFRRAVVVGALGRSDWGGEEERAAVADRSVERCGFAKDKFRGKEDGRGVFQGIPVRLPSQVCTKSRNQAMNFLGARTIADVSGFRVTVSTDRRSISIVVERRLLPTPQFCGLDFVISRVQA</sequence>
<name>A0A2S0UNB4_9RHOB</name>
<gene>
    <name evidence="1" type="ORF">HYN69_13035</name>
</gene>
<accession>A0A2S0UNB4</accession>
<evidence type="ECO:0000313" key="2">
    <source>
        <dbReference type="Proteomes" id="UP000244496"/>
    </source>
</evidence>
<reference evidence="1 2" key="1">
    <citation type="submission" date="2018-04" db="EMBL/GenBank/DDBJ databases">
        <title>Genome sequencing of Gemmobacter.</title>
        <authorList>
            <person name="Yi H."/>
            <person name="Baek M.-G."/>
        </authorList>
    </citation>
    <scope>NUCLEOTIDE SEQUENCE [LARGE SCALE GENOMIC DNA]</scope>
    <source>
        <strain evidence="1 2">HYN0069</strain>
    </source>
</reference>